<dbReference type="Proteomes" id="UP000321046">
    <property type="component" value="Unassembled WGS sequence"/>
</dbReference>
<comment type="caution">
    <text evidence="2">The sequence shown here is derived from an EMBL/GenBank/DDBJ whole genome shotgun (WGS) entry which is preliminary data.</text>
</comment>
<feature type="signal peptide" evidence="1">
    <location>
        <begin position="1"/>
        <end position="21"/>
    </location>
</feature>
<organism evidence="2 3">
    <name type="scientific">Lujinxingia vulgaris</name>
    <dbReference type="NCBI Taxonomy" id="2600176"/>
    <lineage>
        <taxon>Bacteria</taxon>
        <taxon>Deltaproteobacteria</taxon>
        <taxon>Bradymonadales</taxon>
        <taxon>Lujinxingiaceae</taxon>
        <taxon>Lujinxingia</taxon>
    </lineage>
</organism>
<evidence type="ECO:0000313" key="2">
    <source>
        <dbReference type="EMBL" id="TXD36878.1"/>
    </source>
</evidence>
<evidence type="ECO:0000256" key="1">
    <source>
        <dbReference type="SAM" id="SignalP"/>
    </source>
</evidence>
<sequence length="539" mass="60114">MALYRLHILLLTLGAALGAGSCSFVDFETSPYAPRALQAVYSEHDDLTYLVWRIADVADPELLTYELWEDGELQPIDLSDAPMPSEPFACDRLYLCLQYQVSGFWSPPGNGTALRATHKRFGPIPSAPVRPQQITASFEIAPVATANNRFADAGLFDVLSAINLPHRRTFEWVLVDTQPGEDDAPCASPPAEGWQRLSDRVELPQSWTDNPPCMAVRPRRSDQPARHIVARLEPGPVLHVAELDHSIEAIRHPTHIAFLVDLQVTNAGRCQQIVDAVRQTILSEFAEEQKPVRELGVYYPRDRQGQPTSGCDQATSIDYPINDILAEGRNAMADEVERSALTLVVINNLQLTATPEKLAQLQAFNAATELPDAPYSFAWLVGSEASYPGITWSWNTPWQALESRDFEPPLRAAVRYIFPLTSTPPLENYELELPVPPGSRTPQYLKLCQLLPLPTTYIAGRREYPVNAHQLEWPTGELPRLRYALTTTEFAYYNDFYGGSIEVVYEVCDAFCDNAFQGRNGLTYGSWLNAPNACQWGAP</sequence>
<dbReference type="RefSeq" id="WP_146974191.1">
    <property type="nucleotide sequence ID" value="NZ_VOSL01000043.1"/>
</dbReference>
<feature type="chain" id="PRO_5022938494" evidence="1">
    <location>
        <begin position="22"/>
        <end position="539"/>
    </location>
</feature>
<keyword evidence="1" id="KW-0732">Signal</keyword>
<name>A0A5C6X4U3_9DELT</name>
<reference evidence="2 3" key="1">
    <citation type="submission" date="2019-08" db="EMBL/GenBank/DDBJ databases">
        <title>Bradymonadales sp. TMQ2.</title>
        <authorList>
            <person name="Liang Q."/>
        </authorList>
    </citation>
    <scope>NUCLEOTIDE SEQUENCE [LARGE SCALE GENOMIC DNA]</scope>
    <source>
        <strain evidence="2 3">TMQ2</strain>
    </source>
</reference>
<accession>A0A5C6X4U3</accession>
<dbReference type="EMBL" id="VOSL01000043">
    <property type="protein sequence ID" value="TXD36878.1"/>
    <property type="molecule type" value="Genomic_DNA"/>
</dbReference>
<dbReference type="PROSITE" id="PS51257">
    <property type="entry name" value="PROKAR_LIPOPROTEIN"/>
    <property type="match status" value="1"/>
</dbReference>
<protein>
    <submittedName>
        <fullName evidence="2">Uncharacterized protein</fullName>
    </submittedName>
</protein>
<dbReference type="AlphaFoldDB" id="A0A5C6X4U3"/>
<evidence type="ECO:0000313" key="3">
    <source>
        <dbReference type="Proteomes" id="UP000321046"/>
    </source>
</evidence>
<gene>
    <name evidence="2" type="ORF">FRC96_09170</name>
</gene>
<dbReference type="OrthoDB" id="5480941at2"/>
<proteinExistence type="predicted"/>